<reference evidence="3 4" key="1">
    <citation type="journal article" date="2018" name="Microb. Genom.">
        <title>Expanding an expanded genome: long-read sequencing of Trypanosoma cruzi.</title>
        <authorList>
            <person name="Berna L."/>
            <person name="Rodriguez M."/>
            <person name="Chiribao M.L."/>
            <person name="Parodi-Talice A."/>
            <person name="Pita S."/>
            <person name="Rijo G."/>
            <person name="Alvarez-Valin F."/>
            <person name="Robello C."/>
        </authorList>
    </citation>
    <scope>NUCLEOTIDE SEQUENCE [LARGE SCALE GENOMIC DNA]</scope>
    <source>
        <strain evidence="3 4">Dm28c</strain>
    </source>
</reference>
<sequence length="330" mass="37526">MDRIKVEMKSKQTREGRPMRFINFCIFFAVTLLFSEAGVAKKEKPPHAPFPKDVVDAISCGVCNFMVGKAYGDVQLLFNASVQTRVRVNEDDVLTAIEDLCNPFSDVGQWIRQITITHESDTAPFLLGVSRLPAYAKCKRVCSTVVEACEAVMDHENMDQLSPRLLRLNEYAGAEAFANALCLSSSICTERQGLSAAKYEEVRNMIDEDTVEEIDPKEMEIERMMDHMERKENRRQTIFSRDEITSMQKAFLRGDKEAVAQVDPSIMDLSDEEFSALQSMIRGRAMGQEQPEENRDDGEWKGKNKNYPMYHSTDNGNDEGENLNLEDEDF</sequence>
<dbReference type="EMBL" id="PRFA01000014">
    <property type="protein sequence ID" value="PWU97754.1"/>
    <property type="molecule type" value="Genomic_DNA"/>
</dbReference>
<dbReference type="VEuPathDB" id="TriTrypDB:TcCLB.503525.30"/>
<organism evidence="3 4">
    <name type="scientific">Trypanosoma cruzi</name>
    <dbReference type="NCBI Taxonomy" id="5693"/>
    <lineage>
        <taxon>Eukaryota</taxon>
        <taxon>Discoba</taxon>
        <taxon>Euglenozoa</taxon>
        <taxon>Kinetoplastea</taxon>
        <taxon>Metakinetoplastina</taxon>
        <taxon>Trypanosomatida</taxon>
        <taxon>Trypanosomatidae</taxon>
        <taxon>Trypanosoma</taxon>
        <taxon>Schizotrypanum</taxon>
    </lineage>
</organism>
<evidence type="ECO:0000313" key="4">
    <source>
        <dbReference type="Proteomes" id="UP000246121"/>
    </source>
</evidence>
<name>A0A2V2VNM6_TRYCR</name>
<feature type="compositionally biased region" description="Acidic residues" evidence="1">
    <location>
        <begin position="316"/>
        <end position="330"/>
    </location>
</feature>
<keyword evidence="2" id="KW-0812">Transmembrane</keyword>
<evidence type="ECO:0000256" key="1">
    <source>
        <dbReference type="SAM" id="MobiDB-lite"/>
    </source>
</evidence>
<evidence type="ECO:0008006" key="5">
    <source>
        <dbReference type="Google" id="ProtNLM"/>
    </source>
</evidence>
<dbReference type="VEuPathDB" id="TriTrypDB:TcCLB.507825.40"/>
<dbReference type="VEuPathDB" id="TriTrypDB:TCSYLVIO_004702"/>
<dbReference type="VEuPathDB" id="TriTrypDB:C4B63_14g92"/>
<dbReference type="VEuPathDB" id="TriTrypDB:BCY84_11254"/>
<evidence type="ECO:0000256" key="2">
    <source>
        <dbReference type="SAM" id="Phobius"/>
    </source>
</evidence>
<dbReference type="PANTHER" id="PTHR36058:SF1">
    <property type="entry name" value="NUCLEOPHOSMIN"/>
    <property type="match status" value="1"/>
</dbReference>
<gene>
    <name evidence="3" type="ORF">C4B63_14g92</name>
</gene>
<keyword evidence="2" id="KW-1133">Transmembrane helix</keyword>
<dbReference type="VEuPathDB" id="TriTrypDB:TCDM_03505"/>
<feature type="region of interest" description="Disordered" evidence="1">
    <location>
        <begin position="283"/>
        <end position="330"/>
    </location>
</feature>
<feature type="transmembrane region" description="Helical" evidence="2">
    <location>
        <begin position="21"/>
        <end position="40"/>
    </location>
</feature>
<dbReference type="Proteomes" id="UP000246121">
    <property type="component" value="Unassembled WGS sequence"/>
</dbReference>
<proteinExistence type="predicted"/>
<protein>
    <recommendedName>
        <fullName evidence="5">Saposin B-type domain-containing protein</fullName>
    </recommendedName>
</protein>
<dbReference type="VEuPathDB" id="TriTrypDB:Tc_MARK_3488"/>
<comment type="caution">
    <text evidence="3">The sequence shown here is derived from an EMBL/GenBank/DDBJ whole genome shotgun (WGS) entry which is preliminary data.</text>
</comment>
<dbReference type="VEuPathDB" id="TriTrypDB:TcCL_ESM01541"/>
<dbReference type="VEuPathDB" id="TriTrypDB:TcBrA4_0013480"/>
<accession>A0A2V2VNM6</accession>
<dbReference type="AlphaFoldDB" id="A0A2V2VNM6"/>
<keyword evidence="2" id="KW-0472">Membrane</keyword>
<dbReference type="VEuPathDB" id="TriTrypDB:C3747_33g136"/>
<dbReference type="VEuPathDB" id="TriTrypDB:TcG_04187"/>
<dbReference type="VEuPathDB" id="TriTrypDB:ECC02_000525"/>
<dbReference type="PANTHER" id="PTHR36058">
    <property type="entry name" value="NUCLEOPHOSMIN"/>
    <property type="match status" value="1"/>
</dbReference>
<evidence type="ECO:0000313" key="3">
    <source>
        <dbReference type="EMBL" id="PWU97754.1"/>
    </source>
</evidence>